<feature type="transmembrane region" description="Helical" evidence="1">
    <location>
        <begin position="135"/>
        <end position="152"/>
    </location>
</feature>
<name>A0A5K1HWK4_ASF</name>
<dbReference type="Pfam" id="PF01639">
    <property type="entry name" value="v110"/>
    <property type="match status" value="2"/>
</dbReference>
<proteinExistence type="predicted"/>
<organismHost>
    <name type="scientific">Ornithodoros</name>
    <name type="common">relapsing fever ticks</name>
    <dbReference type="NCBI Taxonomy" id="6937"/>
</organismHost>
<keyword evidence="1" id="KW-1133">Transmembrane helix</keyword>
<dbReference type="Proteomes" id="UP000327056">
    <property type="component" value="Segment"/>
</dbReference>
<dbReference type="InterPro" id="IPR004848">
    <property type="entry name" value="ASFV_fam_110"/>
</dbReference>
<organismHost>
    <name type="scientific">Potamochoerus larvatus</name>
    <name type="common">Bushpig</name>
    <dbReference type="NCBI Taxonomy" id="273792"/>
</organismHost>
<evidence type="ECO:0000313" key="2">
    <source>
        <dbReference type="EMBL" id="VVW94007.1"/>
    </source>
</evidence>
<evidence type="ECO:0000256" key="1">
    <source>
        <dbReference type="SAM" id="Phobius"/>
    </source>
</evidence>
<organismHost>
    <name type="scientific">Phacochoerus africanus</name>
    <name type="common">Warthog</name>
    <dbReference type="NCBI Taxonomy" id="41426"/>
</organismHost>
<gene>
    <name evidence="2" type="primary">MGF 110-13L CDS</name>
</gene>
<keyword evidence="1" id="KW-0472">Membrane</keyword>
<dbReference type="EMBL" id="LR722600">
    <property type="protein sequence ID" value="VVW94007.1"/>
    <property type="molecule type" value="Genomic_DNA"/>
</dbReference>
<organismHost>
    <name type="scientific">Sus scrofa</name>
    <name type="common">Pig</name>
    <dbReference type="NCBI Taxonomy" id="9823"/>
</organismHost>
<sequence>MKVLLGLLLGYSVLILAHELPDLPRTQHPPKSELSYWCTYVPQCDFCWDCQDGICKNKITESRFIDSNHSIVNCRVFRDSKTQSCLYEISSKMPNHFSMECLHPRPYTGNEIFMQTWGGGGGGDHQQLSIKQYCLYFIIGIAYTGCFVCALCKNLRLSTTMKLFVLLSILVWLAQPVLNRPLSIFYTKQILPRTYTPPMRELEYWCTYGKHCDFCWDCKNGICKNKVLDDMPLIVQNDYISKCSITRFIDRCMYFIEPKIPYIHYMNCSLPTYFS</sequence>
<reference evidence="2" key="1">
    <citation type="submission" date="2019-09" db="EMBL/GenBank/DDBJ databases">
        <authorList>
            <consortium name="IVD NGS Lab"/>
        </authorList>
    </citation>
    <scope>NUCLEOTIDE SEQUENCE [LARGE SCALE GENOMIC DNA]</scope>
    <source>
        <strain evidence="2">ASFV CzechRepublic 2017/1</strain>
    </source>
</reference>
<organism evidence="2">
    <name type="scientific">African swine fever virus</name>
    <name type="common">ASFV</name>
    <dbReference type="NCBI Taxonomy" id="10497"/>
    <lineage>
        <taxon>Viruses</taxon>
        <taxon>Varidnaviria</taxon>
        <taxon>Bamfordvirae</taxon>
        <taxon>Nucleocytoviricota</taxon>
        <taxon>Pokkesviricetes</taxon>
        <taxon>Asfuvirales</taxon>
        <taxon>Asfarviridae</taxon>
        <taxon>Asfivirus</taxon>
        <taxon>Asfivirus haemorrhagiae</taxon>
    </lineage>
</organism>
<keyword evidence="1" id="KW-0812">Transmembrane</keyword>
<organismHost>
    <name type="scientific">Ornithodoros moubata</name>
    <name type="common">Soft tick</name>
    <name type="synonym">Argasid tick</name>
    <dbReference type="NCBI Taxonomy" id="6938"/>
</organismHost>
<organismHost>
    <name type="scientific">Phacochoerus aethiopicus</name>
    <name type="common">Warthog</name>
    <dbReference type="NCBI Taxonomy" id="85517"/>
</organismHost>
<accession>A0A5K1HWK4</accession>
<protein>
    <submittedName>
        <fullName evidence="2">MGF 110-13L CDS protein</fullName>
    </submittedName>
</protein>